<comment type="caution">
    <text evidence="9">The sequence shown here is derived from an EMBL/GenBank/DDBJ whole genome shotgun (WGS) entry which is preliminary data.</text>
</comment>
<reference evidence="9 10" key="1">
    <citation type="journal article" date="2016" name="Sci. Rep.">
        <title>Penicillium arizonense, a new, genome sequenced fungal species, reveals a high chemical diversity in secreted metabolites.</title>
        <authorList>
            <person name="Grijseels S."/>
            <person name="Nielsen J.C."/>
            <person name="Randelovic M."/>
            <person name="Nielsen J."/>
            <person name="Nielsen K.F."/>
            <person name="Workman M."/>
            <person name="Frisvad J.C."/>
        </authorList>
    </citation>
    <scope>NUCLEOTIDE SEQUENCE [LARGE SCALE GENOMIC DNA]</scope>
    <source>
        <strain evidence="9 10">CBS 141311</strain>
    </source>
</reference>
<protein>
    <recommendedName>
        <fullName evidence="3">aldehyde dehydrogenase (NAD(+))</fullName>
        <ecNumber evidence="3">1.2.1.3</ecNumber>
    </recommendedName>
</protein>
<dbReference type="Gene3D" id="3.40.309.10">
    <property type="entry name" value="Aldehyde Dehydrogenase, Chain A, domain 2"/>
    <property type="match status" value="2"/>
</dbReference>
<dbReference type="RefSeq" id="XP_022482665.1">
    <property type="nucleotide sequence ID" value="XM_022637472.1"/>
</dbReference>
<dbReference type="InterPro" id="IPR029510">
    <property type="entry name" value="Ald_DH_CS_GLU"/>
</dbReference>
<dbReference type="Gene3D" id="3.40.605.10">
    <property type="entry name" value="Aldehyde Dehydrogenase, Chain A, domain 1"/>
    <property type="match status" value="3"/>
</dbReference>
<proteinExistence type="inferred from homology"/>
<dbReference type="AlphaFoldDB" id="A0A1F5L1W8"/>
<evidence type="ECO:0000259" key="8">
    <source>
        <dbReference type="Pfam" id="PF02737"/>
    </source>
</evidence>
<dbReference type="InterPro" id="IPR006176">
    <property type="entry name" value="3-OHacyl-CoA_DH_NAD-bd"/>
</dbReference>
<dbReference type="STRING" id="1835702.A0A1F5L1W8"/>
<dbReference type="InterPro" id="IPR016162">
    <property type="entry name" value="Ald_DH_N"/>
</dbReference>
<dbReference type="EC" id="1.2.1.3" evidence="3"/>
<feature type="active site" evidence="5">
    <location>
        <position position="256"/>
    </location>
</feature>
<keyword evidence="2 6" id="KW-0560">Oxidoreductase</keyword>
<dbReference type="EMBL" id="LXJU01000055">
    <property type="protein sequence ID" value="OGE47204.1"/>
    <property type="molecule type" value="Genomic_DNA"/>
</dbReference>
<dbReference type="OrthoDB" id="310895at2759"/>
<dbReference type="GO" id="GO:0006631">
    <property type="term" value="P:fatty acid metabolic process"/>
    <property type="evidence" value="ECO:0007669"/>
    <property type="project" value="InterPro"/>
</dbReference>
<feature type="domain" description="Aldehyde dehydrogenase" evidence="7">
    <location>
        <begin position="189"/>
        <end position="415"/>
    </location>
</feature>
<sequence length="592" mass="64945">MTSVQLYDRDRAMIQDLTGLFMHNQFVPSREYAVIDILNPFVGEKIGTFSAAQSSDMDIAVESATKAFEGEWRQTPAVTRGQLLLRLADLIERDASRFASIHSIDGGFVYGDVLAVHIPQSISTLRYSAGWADKITGKNISFPEGFGVTRHEPFGICAAIIPWNAPFHRDRKRIDRENTRARPSLRVYGQKLAQLIVEADFPPGVVNILCGEGSIAGDAIAQHMQVRKVSFTGSTLTGRHILRASANSNLKKVSLELGGKSPSIIFNDEKLSNAVMWTYIGSTANNGQVCALGSRIYVQDGIYDAFLDGFQAHAKRQPASLGNPLASGIIISGPQYQKVVSYIGKAREEGATVYMGGANQAVCSSGFVENTYFVDMKEDMAVVTDEVFGPVATIHRFSTEKEVVEKANASEYGLSHVTVNVWAMMMPNMPFDGVKQSGYGRDLGEHALHKWTYVKAVKYLISERSVAILGAGVLGRRIALVWSAGGFTVSLREPDESQRIAAIQYVSENLLRAEKRTGKQLGQVQAVETLEEAVKNAWLVIEAVPESLQLKIDTFGQLNALVMDDCILCSNSSAYKTRDMLVLVNLRIAIEF</sequence>
<evidence type="ECO:0000256" key="6">
    <source>
        <dbReference type="RuleBase" id="RU003345"/>
    </source>
</evidence>
<dbReference type="PROSITE" id="PS00687">
    <property type="entry name" value="ALDEHYDE_DEHYDR_GLU"/>
    <property type="match status" value="1"/>
</dbReference>
<evidence type="ECO:0000259" key="7">
    <source>
        <dbReference type="Pfam" id="PF00171"/>
    </source>
</evidence>
<comment type="catalytic activity">
    <reaction evidence="4">
        <text>an aldehyde + NAD(+) + H2O = a carboxylate + NADH + 2 H(+)</text>
        <dbReference type="Rhea" id="RHEA:16185"/>
        <dbReference type="ChEBI" id="CHEBI:15377"/>
        <dbReference type="ChEBI" id="CHEBI:15378"/>
        <dbReference type="ChEBI" id="CHEBI:17478"/>
        <dbReference type="ChEBI" id="CHEBI:29067"/>
        <dbReference type="ChEBI" id="CHEBI:57540"/>
        <dbReference type="ChEBI" id="CHEBI:57945"/>
        <dbReference type="EC" id="1.2.1.3"/>
    </reaction>
</comment>
<dbReference type="SUPFAM" id="SSF51735">
    <property type="entry name" value="NAD(P)-binding Rossmann-fold domains"/>
    <property type="match status" value="1"/>
</dbReference>
<dbReference type="PANTHER" id="PTHR11699">
    <property type="entry name" value="ALDEHYDE DEHYDROGENASE-RELATED"/>
    <property type="match status" value="1"/>
</dbReference>
<gene>
    <name evidence="9" type="ORF">PENARI_c055G02469</name>
</gene>
<dbReference type="InterPro" id="IPR015590">
    <property type="entry name" value="Aldehyde_DH_dom"/>
</dbReference>
<organism evidence="9 10">
    <name type="scientific">Penicillium arizonense</name>
    <dbReference type="NCBI Taxonomy" id="1835702"/>
    <lineage>
        <taxon>Eukaryota</taxon>
        <taxon>Fungi</taxon>
        <taxon>Dikarya</taxon>
        <taxon>Ascomycota</taxon>
        <taxon>Pezizomycotina</taxon>
        <taxon>Eurotiomycetes</taxon>
        <taxon>Eurotiomycetidae</taxon>
        <taxon>Eurotiales</taxon>
        <taxon>Aspergillaceae</taxon>
        <taxon>Penicillium</taxon>
    </lineage>
</organism>
<name>A0A1F5L1W8_PENAI</name>
<evidence type="ECO:0000256" key="5">
    <source>
        <dbReference type="PROSITE-ProRule" id="PRU10007"/>
    </source>
</evidence>
<dbReference type="FunFam" id="3.40.605.10:FF:000050">
    <property type="entry name" value="Aldehyde dehydrogenase, mitochondrial"/>
    <property type="match status" value="1"/>
</dbReference>
<dbReference type="GO" id="GO:0004029">
    <property type="term" value="F:aldehyde dehydrogenase (NAD+) activity"/>
    <property type="evidence" value="ECO:0007669"/>
    <property type="project" value="UniProtKB-EC"/>
</dbReference>
<dbReference type="GO" id="GO:0070403">
    <property type="term" value="F:NAD+ binding"/>
    <property type="evidence" value="ECO:0007669"/>
    <property type="project" value="InterPro"/>
</dbReference>
<dbReference type="InterPro" id="IPR016163">
    <property type="entry name" value="Ald_DH_C"/>
</dbReference>
<evidence type="ECO:0000256" key="1">
    <source>
        <dbReference type="ARBA" id="ARBA00009986"/>
    </source>
</evidence>
<comment type="similarity">
    <text evidence="1 6">Belongs to the aldehyde dehydrogenase family.</text>
</comment>
<dbReference type="SUPFAM" id="SSF53720">
    <property type="entry name" value="ALDH-like"/>
    <property type="match status" value="1"/>
</dbReference>
<feature type="domain" description="3-hydroxyacyl-CoA dehydrogenase NAD binding" evidence="8">
    <location>
        <begin position="465"/>
        <end position="580"/>
    </location>
</feature>
<feature type="domain" description="Aldehyde dehydrogenase" evidence="7">
    <location>
        <begin position="27"/>
        <end position="168"/>
    </location>
</feature>
<evidence type="ECO:0000313" key="9">
    <source>
        <dbReference type="EMBL" id="OGE47204.1"/>
    </source>
</evidence>
<evidence type="ECO:0000256" key="4">
    <source>
        <dbReference type="ARBA" id="ARBA00049194"/>
    </source>
</evidence>
<dbReference type="Gene3D" id="3.40.50.720">
    <property type="entry name" value="NAD(P)-binding Rossmann-like Domain"/>
    <property type="match status" value="1"/>
</dbReference>
<feature type="domain" description="Aldehyde dehydrogenase" evidence="7">
    <location>
        <begin position="416"/>
        <end position="457"/>
    </location>
</feature>
<accession>A0A1F5L1W8</accession>
<evidence type="ECO:0000256" key="2">
    <source>
        <dbReference type="ARBA" id="ARBA00023002"/>
    </source>
</evidence>
<dbReference type="InterPro" id="IPR036291">
    <property type="entry name" value="NAD(P)-bd_dom_sf"/>
</dbReference>
<dbReference type="Pfam" id="PF00171">
    <property type="entry name" value="Aldedh"/>
    <property type="match status" value="3"/>
</dbReference>
<dbReference type="Pfam" id="PF02737">
    <property type="entry name" value="3HCDH_N"/>
    <property type="match status" value="1"/>
</dbReference>
<keyword evidence="10" id="KW-1185">Reference proteome</keyword>
<evidence type="ECO:0000256" key="3">
    <source>
        <dbReference type="ARBA" id="ARBA00024226"/>
    </source>
</evidence>
<dbReference type="GeneID" id="34582206"/>
<dbReference type="Proteomes" id="UP000177622">
    <property type="component" value="Unassembled WGS sequence"/>
</dbReference>
<evidence type="ECO:0000313" key="10">
    <source>
        <dbReference type="Proteomes" id="UP000177622"/>
    </source>
</evidence>
<dbReference type="InterPro" id="IPR016161">
    <property type="entry name" value="Ald_DH/histidinol_DH"/>
</dbReference>